<reference evidence="2 3" key="1">
    <citation type="submission" date="2019-06" db="EMBL/GenBank/DDBJ databases">
        <title>Draft genome sequence of the filamentous fungus Phialemoniopsis curvata isolated from diesel fuel.</title>
        <authorList>
            <person name="Varaljay V.A."/>
            <person name="Lyon W.J."/>
            <person name="Crouch A.L."/>
            <person name="Drake C.E."/>
            <person name="Hollomon J.M."/>
            <person name="Nadeau L.J."/>
            <person name="Nunn H.S."/>
            <person name="Stevenson B.S."/>
            <person name="Bojanowski C.L."/>
            <person name="Crookes-Goodson W.J."/>
        </authorList>
    </citation>
    <scope>NUCLEOTIDE SEQUENCE [LARGE SCALE GENOMIC DNA]</scope>
    <source>
        <strain evidence="2 3">D216</strain>
    </source>
</reference>
<keyword evidence="3" id="KW-1185">Reference proteome</keyword>
<dbReference type="InterPro" id="IPR050464">
    <property type="entry name" value="Zeta_carotene_desat/Oxidored"/>
</dbReference>
<evidence type="ECO:0000313" key="3">
    <source>
        <dbReference type="Proteomes" id="UP000319257"/>
    </source>
</evidence>
<dbReference type="Gene3D" id="3.30.70.1990">
    <property type="match status" value="1"/>
</dbReference>
<evidence type="ECO:0000256" key="1">
    <source>
        <dbReference type="SAM" id="SignalP"/>
    </source>
</evidence>
<dbReference type="EMBL" id="SKBQ01000022">
    <property type="protein sequence ID" value="TPX15260.1"/>
    <property type="molecule type" value="Genomic_DNA"/>
</dbReference>
<organism evidence="2 3">
    <name type="scientific">Thyridium curvatum</name>
    <dbReference type="NCBI Taxonomy" id="1093900"/>
    <lineage>
        <taxon>Eukaryota</taxon>
        <taxon>Fungi</taxon>
        <taxon>Dikarya</taxon>
        <taxon>Ascomycota</taxon>
        <taxon>Pezizomycotina</taxon>
        <taxon>Sordariomycetes</taxon>
        <taxon>Sordariomycetidae</taxon>
        <taxon>Thyridiales</taxon>
        <taxon>Thyridiaceae</taxon>
        <taxon>Thyridium</taxon>
    </lineage>
</organism>
<gene>
    <name evidence="2" type="ORF">E0L32_004537</name>
</gene>
<dbReference type="OrthoDB" id="68575at2759"/>
<accession>A0A507BFD7</accession>
<dbReference type="PANTHER" id="PTHR42923">
    <property type="entry name" value="PROTOPORPHYRINOGEN OXIDASE"/>
    <property type="match status" value="1"/>
</dbReference>
<dbReference type="InterPro" id="IPR036188">
    <property type="entry name" value="FAD/NAD-bd_sf"/>
</dbReference>
<feature type="signal peptide" evidence="1">
    <location>
        <begin position="1"/>
        <end position="24"/>
    </location>
</feature>
<keyword evidence="1" id="KW-0732">Signal</keyword>
<sequence length="488" mass="52925">MSSSTKNVLLRTAGLLAALTFASAAPAEQAATAGQRVIHKDVVILGGGASGAHAAVRLREDFGKSIVLVEKQGRLGGHVSTYIDPESGRPIDFGVQSFIDIGGAKDFFARMNVSIGTPGRIVNKARYVDFKTGEELDYVPPAAADRTAGLTKFAAAASKYESMLLPGYWNFPAGKDIPEELLMPFGDFARKYGFEAAMPTIFSVTGLGVGDITKELTMYVLQAFGAPMARAMLGQVPTFVPASHRNQDLYDNIAALLGSDVLYSTTATRVERKPGCGVEVTVRDRAGRETLIKAKRILVSIEPVGNNMAPFDLDRQERAVFAKMDYSRIYAGIVTNAALPGATSFTNFPTDAAPSNYMAFPELPFTARFDNLGGDLFRVMILGDRDTMACAAKRNAQASLDRMLQAGTVAFPEGFAGRRKLTFKAFADHGPMHVRVTADQLRAGFVQEQYALQGHRDTWYTGGAWSVQFQTILWQYNDIVIPKLLQGM</sequence>
<dbReference type="RefSeq" id="XP_030996971.1">
    <property type="nucleotide sequence ID" value="XM_031138959.1"/>
</dbReference>
<dbReference type="SUPFAM" id="SSF51905">
    <property type="entry name" value="FAD/NAD(P)-binding domain"/>
    <property type="match status" value="1"/>
</dbReference>
<dbReference type="Gene3D" id="1.10.405.20">
    <property type="match status" value="1"/>
</dbReference>
<dbReference type="InParanoid" id="A0A507BFD7"/>
<comment type="caution">
    <text evidence="2">The sequence shown here is derived from an EMBL/GenBank/DDBJ whole genome shotgun (WGS) entry which is preliminary data.</text>
</comment>
<feature type="chain" id="PRO_5021350213" evidence="1">
    <location>
        <begin position="25"/>
        <end position="488"/>
    </location>
</feature>
<dbReference type="Gene3D" id="3.50.50.60">
    <property type="entry name" value="FAD/NAD(P)-binding domain"/>
    <property type="match status" value="1"/>
</dbReference>
<dbReference type="GeneID" id="41971984"/>
<evidence type="ECO:0000313" key="2">
    <source>
        <dbReference type="EMBL" id="TPX15260.1"/>
    </source>
</evidence>
<dbReference type="GO" id="GO:0016491">
    <property type="term" value="F:oxidoreductase activity"/>
    <property type="evidence" value="ECO:0007669"/>
    <property type="project" value="TreeGrafter"/>
</dbReference>
<name>A0A507BFD7_9PEZI</name>
<dbReference type="AlphaFoldDB" id="A0A507BFD7"/>
<dbReference type="Pfam" id="PF13450">
    <property type="entry name" value="NAD_binding_8"/>
    <property type="match status" value="1"/>
</dbReference>
<proteinExistence type="predicted"/>
<dbReference type="PANTHER" id="PTHR42923:SF26">
    <property type="entry name" value="FMN REDUCTASE LOT6, PUTATIVE (AFU_ORTHOLOGUE AFUA_7G06600)-RELATED"/>
    <property type="match status" value="1"/>
</dbReference>
<protein>
    <submittedName>
        <fullName evidence="2">Uncharacterized protein</fullName>
    </submittedName>
</protein>
<dbReference type="Proteomes" id="UP000319257">
    <property type="component" value="Unassembled WGS sequence"/>
</dbReference>